<dbReference type="Proteomes" id="UP000299102">
    <property type="component" value="Unassembled WGS sequence"/>
</dbReference>
<sequence length="95" mass="10957">MTVFFIVNEYVYITPRIVYAHSIRRDVPSSAVRYCRVRQRWRVGADAGTRFKSPARSNVPGQIQRGRRTAPGCDAHGRTLMSVDLRCKTRSTHKY</sequence>
<evidence type="ECO:0000256" key="1">
    <source>
        <dbReference type="SAM" id="MobiDB-lite"/>
    </source>
</evidence>
<evidence type="ECO:0000313" key="3">
    <source>
        <dbReference type="Proteomes" id="UP000299102"/>
    </source>
</evidence>
<accession>A0A4C1UXX6</accession>
<feature type="region of interest" description="Disordered" evidence="1">
    <location>
        <begin position="52"/>
        <end position="71"/>
    </location>
</feature>
<evidence type="ECO:0000313" key="2">
    <source>
        <dbReference type="EMBL" id="GBP31110.1"/>
    </source>
</evidence>
<dbReference type="AlphaFoldDB" id="A0A4C1UXX6"/>
<organism evidence="2 3">
    <name type="scientific">Eumeta variegata</name>
    <name type="common">Bagworm moth</name>
    <name type="synonym">Eumeta japonica</name>
    <dbReference type="NCBI Taxonomy" id="151549"/>
    <lineage>
        <taxon>Eukaryota</taxon>
        <taxon>Metazoa</taxon>
        <taxon>Ecdysozoa</taxon>
        <taxon>Arthropoda</taxon>
        <taxon>Hexapoda</taxon>
        <taxon>Insecta</taxon>
        <taxon>Pterygota</taxon>
        <taxon>Neoptera</taxon>
        <taxon>Endopterygota</taxon>
        <taxon>Lepidoptera</taxon>
        <taxon>Glossata</taxon>
        <taxon>Ditrysia</taxon>
        <taxon>Tineoidea</taxon>
        <taxon>Psychidae</taxon>
        <taxon>Oiketicinae</taxon>
        <taxon>Eumeta</taxon>
    </lineage>
</organism>
<protein>
    <submittedName>
        <fullName evidence="2">Uncharacterized protein</fullName>
    </submittedName>
</protein>
<name>A0A4C1UXX6_EUMVA</name>
<dbReference type="EMBL" id="BGZK01000241">
    <property type="protein sequence ID" value="GBP31110.1"/>
    <property type="molecule type" value="Genomic_DNA"/>
</dbReference>
<comment type="caution">
    <text evidence="2">The sequence shown here is derived from an EMBL/GenBank/DDBJ whole genome shotgun (WGS) entry which is preliminary data.</text>
</comment>
<reference evidence="2 3" key="1">
    <citation type="journal article" date="2019" name="Commun. Biol.">
        <title>The bagworm genome reveals a unique fibroin gene that provides high tensile strength.</title>
        <authorList>
            <person name="Kono N."/>
            <person name="Nakamura H."/>
            <person name="Ohtoshi R."/>
            <person name="Tomita M."/>
            <person name="Numata K."/>
            <person name="Arakawa K."/>
        </authorList>
    </citation>
    <scope>NUCLEOTIDE SEQUENCE [LARGE SCALE GENOMIC DNA]</scope>
</reference>
<proteinExistence type="predicted"/>
<keyword evidence="3" id="KW-1185">Reference proteome</keyword>
<gene>
    <name evidence="2" type="ORF">EVAR_77406_1</name>
</gene>